<dbReference type="Gene3D" id="3.40.30.10">
    <property type="entry name" value="Glutaredoxin"/>
    <property type="match status" value="1"/>
</dbReference>
<dbReference type="SUPFAM" id="SSF52833">
    <property type="entry name" value="Thioredoxin-like"/>
    <property type="match status" value="1"/>
</dbReference>
<dbReference type="InterPro" id="IPR036249">
    <property type="entry name" value="Thioredoxin-like_sf"/>
</dbReference>
<dbReference type="KEGG" id="tes:BW730_02405"/>
<keyword evidence="5" id="KW-1185">Reference proteome</keyword>
<dbReference type="OrthoDB" id="117402at2"/>
<keyword evidence="2" id="KW-1133">Transmembrane helix</keyword>
<proteinExistence type="predicted"/>
<feature type="compositionally biased region" description="Low complexity" evidence="1">
    <location>
        <begin position="116"/>
        <end position="131"/>
    </location>
</feature>
<feature type="compositionally biased region" description="Low complexity" evidence="1">
    <location>
        <begin position="46"/>
        <end position="73"/>
    </location>
</feature>
<dbReference type="Proteomes" id="UP000188145">
    <property type="component" value="Chromosome"/>
</dbReference>
<dbReference type="RefSeq" id="WP_077684860.1">
    <property type="nucleotide sequence ID" value="NZ_CP019606.1"/>
</dbReference>
<keyword evidence="2" id="KW-0472">Membrane</keyword>
<feature type="transmembrane region" description="Helical" evidence="2">
    <location>
        <begin position="81"/>
        <end position="109"/>
    </location>
</feature>
<dbReference type="InterPro" id="IPR012336">
    <property type="entry name" value="Thioredoxin-like_fold"/>
</dbReference>
<sequence>MSQPPNHDPRQQPHQGGAGGPGFSGQSGPQGQPNGPTQPGPGGQWQGPPNGQWQGPPNGQWQGPPSGPGWQQPKKSGSGKIVAIVVGIVLGVLLLFGAAAAIVAGIVVANAPRQSAPTPAGPATIAPATPTVDLPEASDAPPNATPGHGIALQGKQPREGTPNLIMYVDYQCPHCAAASETYFDSIELLVSEGKITAEVRALHFMDTNKGNQWSMKSALGAANADLLGFFDNYHRALMESQTKGVPFDDEVLSTTLPQDASMSGETLAQFQALYAAPNYEAWVTEEGEAPLAAGLETVPKYVVSGVDLPITSPDAGMEPTPEGVLTAVTEAWEKGGKTLDG</sequence>
<feature type="domain" description="Thioredoxin-like fold" evidence="3">
    <location>
        <begin position="163"/>
        <end position="305"/>
    </location>
</feature>
<evidence type="ECO:0000256" key="1">
    <source>
        <dbReference type="SAM" id="MobiDB-lite"/>
    </source>
</evidence>
<dbReference type="AlphaFoldDB" id="A0A1Q2CKI6"/>
<evidence type="ECO:0000259" key="3">
    <source>
        <dbReference type="Pfam" id="PF13462"/>
    </source>
</evidence>
<dbReference type="STRING" id="1332264.BW730_02405"/>
<dbReference type="EMBL" id="CP019606">
    <property type="protein sequence ID" value="AQP46560.1"/>
    <property type="molecule type" value="Genomic_DNA"/>
</dbReference>
<protein>
    <recommendedName>
        <fullName evidence="3">Thioredoxin-like fold domain-containing protein</fullName>
    </recommendedName>
</protein>
<evidence type="ECO:0000256" key="2">
    <source>
        <dbReference type="SAM" id="Phobius"/>
    </source>
</evidence>
<reference evidence="5" key="1">
    <citation type="submission" date="2017-02" db="EMBL/GenBank/DDBJ databases">
        <title>Tessaracoccus aquaemaris sp. nov., isolated from the intestine of a Korean rockfish, Sebastes schlegelii, in a marine aquaculture pond.</title>
        <authorList>
            <person name="Tak E.J."/>
            <person name="Bae J.-W."/>
        </authorList>
    </citation>
    <scope>NUCLEOTIDE SEQUENCE [LARGE SCALE GENOMIC DNA]</scope>
    <source>
        <strain evidence="5">NSG39</strain>
    </source>
</reference>
<evidence type="ECO:0000313" key="4">
    <source>
        <dbReference type="EMBL" id="AQP46560.1"/>
    </source>
</evidence>
<accession>A0A1Q2CKI6</accession>
<organism evidence="4 5">
    <name type="scientific">Tessaracoccus aquimaris</name>
    <dbReference type="NCBI Taxonomy" id="1332264"/>
    <lineage>
        <taxon>Bacteria</taxon>
        <taxon>Bacillati</taxon>
        <taxon>Actinomycetota</taxon>
        <taxon>Actinomycetes</taxon>
        <taxon>Propionibacteriales</taxon>
        <taxon>Propionibacteriaceae</taxon>
        <taxon>Tessaracoccus</taxon>
    </lineage>
</organism>
<feature type="compositionally biased region" description="Gly residues" evidence="1">
    <location>
        <begin position="16"/>
        <end position="25"/>
    </location>
</feature>
<dbReference type="Pfam" id="PF13462">
    <property type="entry name" value="Thioredoxin_4"/>
    <property type="match status" value="1"/>
</dbReference>
<dbReference type="CDD" id="cd02972">
    <property type="entry name" value="DsbA_family"/>
    <property type="match status" value="1"/>
</dbReference>
<keyword evidence="2" id="KW-0812">Transmembrane</keyword>
<feature type="region of interest" description="Disordered" evidence="1">
    <location>
        <begin position="113"/>
        <end position="156"/>
    </location>
</feature>
<feature type="region of interest" description="Disordered" evidence="1">
    <location>
        <begin position="1"/>
        <end position="76"/>
    </location>
</feature>
<gene>
    <name evidence="4" type="ORF">BW730_02405</name>
</gene>
<name>A0A1Q2CKI6_9ACTN</name>
<feature type="compositionally biased region" description="Low complexity" evidence="1">
    <location>
        <begin position="26"/>
        <end position="37"/>
    </location>
</feature>
<evidence type="ECO:0000313" key="5">
    <source>
        <dbReference type="Proteomes" id="UP000188145"/>
    </source>
</evidence>